<dbReference type="EMBL" id="UINC01001159">
    <property type="protein sequence ID" value="SUZ72799.1"/>
    <property type="molecule type" value="Genomic_DNA"/>
</dbReference>
<gene>
    <name evidence="5" type="ORF">METZ01_LOCUS25653</name>
</gene>
<dbReference type="Pfam" id="PF12833">
    <property type="entry name" value="HTH_18"/>
    <property type="match status" value="1"/>
</dbReference>
<dbReference type="InterPro" id="IPR029062">
    <property type="entry name" value="Class_I_gatase-like"/>
</dbReference>
<dbReference type="PROSITE" id="PS00041">
    <property type="entry name" value="HTH_ARAC_FAMILY_1"/>
    <property type="match status" value="1"/>
</dbReference>
<evidence type="ECO:0000256" key="1">
    <source>
        <dbReference type="ARBA" id="ARBA00023015"/>
    </source>
</evidence>
<dbReference type="SUPFAM" id="SSF46689">
    <property type="entry name" value="Homeodomain-like"/>
    <property type="match status" value="2"/>
</dbReference>
<dbReference type="InterPro" id="IPR020449">
    <property type="entry name" value="Tscrpt_reg_AraC-type_HTH"/>
</dbReference>
<organism evidence="5">
    <name type="scientific">marine metagenome</name>
    <dbReference type="NCBI Taxonomy" id="408172"/>
    <lineage>
        <taxon>unclassified sequences</taxon>
        <taxon>metagenomes</taxon>
        <taxon>ecological metagenomes</taxon>
    </lineage>
</organism>
<keyword evidence="1" id="KW-0805">Transcription regulation</keyword>
<protein>
    <recommendedName>
        <fullName evidence="4">HTH araC/xylS-type domain-containing protein</fullName>
    </recommendedName>
</protein>
<accession>A0A381Q3A2</accession>
<dbReference type="Pfam" id="PF01965">
    <property type="entry name" value="DJ-1_PfpI"/>
    <property type="match status" value="1"/>
</dbReference>
<dbReference type="SMART" id="SM00342">
    <property type="entry name" value="HTH_ARAC"/>
    <property type="match status" value="1"/>
</dbReference>
<dbReference type="InterPro" id="IPR018062">
    <property type="entry name" value="HTH_AraC-typ_CS"/>
</dbReference>
<keyword evidence="3" id="KW-0804">Transcription</keyword>
<dbReference type="InterPro" id="IPR002818">
    <property type="entry name" value="DJ-1/PfpI"/>
</dbReference>
<evidence type="ECO:0000313" key="5">
    <source>
        <dbReference type="EMBL" id="SUZ72799.1"/>
    </source>
</evidence>
<dbReference type="PROSITE" id="PS01124">
    <property type="entry name" value="HTH_ARAC_FAMILY_2"/>
    <property type="match status" value="1"/>
</dbReference>
<dbReference type="PANTHER" id="PTHR43130">
    <property type="entry name" value="ARAC-FAMILY TRANSCRIPTIONAL REGULATOR"/>
    <property type="match status" value="1"/>
</dbReference>
<sequence>MKQVTIICIPRALGSTVTIPLEMLSAANDIAKAQKQRDKLIGIELVGIDNETVELSGGLTMKCAKTLKKATNSDLIFIPGVWGNPRASVAKHHQLQNWIKSQYRTGATLCAVTTGAFFVAATGLLNGKAATTHWRFFDQFQRTYPEVKLQRKRFITSMENIYCTGSVNAVRDIMLHFIEQYFGESTANQISRHFTHELKKSYESLILSRDQKTTHHDEEIIKLQEWLQENYHLYIRISAVADKFRMSVRSLNRRFKLATGTTPLQYLQGLRIKHAKELLKQSNLIVAEVADKVGYQDVSYFTSLFKKLNAVTPNEYRQLVRNKLFVTDNNPRPIQ</sequence>
<dbReference type="AlphaFoldDB" id="A0A381Q3A2"/>
<feature type="domain" description="HTH araC/xylS-type" evidence="4">
    <location>
        <begin position="221"/>
        <end position="319"/>
    </location>
</feature>
<dbReference type="PANTHER" id="PTHR43130:SF11">
    <property type="entry name" value="TRANSCRIPTIONAL REGULATORY PROTEIN"/>
    <property type="match status" value="1"/>
</dbReference>
<dbReference type="Gene3D" id="3.40.50.880">
    <property type="match status" value="1"/>
</dbReference>
<evidence type="ECO:0000256" key="3">
    <source>
        <dbReference type="ARBA" id="ARBA00023163"/>
    </source>
</evidence>
<dbReference type="PRINTS" id="PR00032">
    <property type="entry name" value="HTHARAC"/>
</dbReference>
<proteinExistence type="predicted"/>
<name>A0A381Q3A2_9ZZZZ</name>
<dbReference type="InterPro" id="IPR018060">
    <property type="entry name" value="HTH_AraC"/>
</dbReference>
<dbReference type="CDD" id="cd03138">
    <property type="entry name" value="GATase1_AraC_2"/>
    <property type="match status" value="1"/>
</dbReference>
<reference evidence="5" key="1">
    <citation type="submission" date="2018-05" db="EMBL/GenBank/DDBJ databases">
        <authorList>
            <person name="Lanie J.A."/>
            <person name="Ng W.-L."/>
            <person name="Kazmierczak K.M."/>
            <person name="Andrzejewski T.M."/>
            <person name="Davidsen T.M."/>
            <person name="Wayne K.J."/>
            <person name="Tettelin H."/>
            <person name="Glass J.I."/>
            <person name="Rusch D."/>
            <person name="Podicherti R."/>
            <person name="Tsui H.-C.T."/>
            <person name="Winkler M.E."/>
        </authorList>
    </citation>
    <scope>NUCLEOTIDE SEQUENCE</scope>
</reference>
<evidence type="ECO:0000256" key="2">
    <source>
        <dbReference type="ARBA" id="ARBA00023125"/>
    </source>
</evidence>
<dbReference type="Gene3D" id="1.10.10.60">
    <property type="entry name" value="Homeodomain-like"/>
    <property type="match status" value="2"/>
</dbReference>
<dbReference type="InterPro" id="IPR052158">
    <property type="entry name" value="INH-QAR"/>
</dbReference>
<dbReference type="SUPFAM" id="SSF52317">
    <property type="entry name" value="Class I glutamine amidotransferase-like"/>
    <property type="match status" value="1"/>
</dbReference>
<dbReference type="InterPro" id="IPR009057">
    <property type="entry name" value="Homeodomain-like_sf"/>
</dbReference>
<dbReference type="GO" id="GO:0043565">
    <property type="term" value="F:sequence-specific DNA binding"/>
    <property type="evidence" value="ECO:0007669"/>
    <property type="project" value="InterPro"/>
</dbReference>
<dbReference type="GO" id="GO:0003700">
    <property type="term" value="F:DNA-binding transcription factor activity"/>
    <property type="evidence" value="ECO:0007669"/>
    <property type="project" value="InterPro"/>
</dbReference>
<evidence type="ECO:0000259" key="4">
    <source>
        <dbReference type="PROSITE" id="PS01124"/>
    </source>
</evidence>
<keyword evidence="2" id="KW-0238">DNA-binding</keyword>